<keyword evidence="5" id="KW-0624">Polysaccharide degradation</keyword>
<evidence type="ECO:0000256" key="2">
    <source>
        <dbReference type="ARBA" id="ARBA00022801"/>
    </source>
</evidence>
<dbReference type="CDD" id="cd02850">
    <property type="entry name" value="E_set_Cellulase_N"/>
    <property type="match status" value="1"/>
</dbReference>
<evidence type="ECO:0000256" key="5">
    <source>
        <dbReference type="ARBA" id="ARBA00023326"/>
    </source>
</evidence>
<name>A0A6I2UIG1_9FIRM</name>
<protein>
    <submittedName>
        <fullName evidence="8">Endoglucanase</fullName>
    </submittedName>
</protein>
<evidence type="ECO:0000256" key="1">
    <source>
        <dbReference type="ARBA" id="ARBA00007072"/>
    </source>
</evidence>
<reference evidence="8 9" key="1">
    <citation type="submission" date="2019-08" db="EMBL/GenBank/DDBJ databases">
        <title>In-depth cultivation of the pig gut microbiome towards novel bacterial diversity and tailored functional studies.</title>
        <authorList>
            <person name="Wylensek D."/>
            <person name="Hitch T.C.A."/>
            <person name="Clavel T."/>
        </authorList>
    </citation>
    <scope>NUCLEOTIDE SEQUENCE [LARGE SCALE GENOMIC DNA]</scope>
    <source>
        <strain evidence="8 9">WCA-693-APC-5D-A</strain>
    </source>
</reference>
<sequence>MKLARKMPIMAALGIGMLLPLGTMNDNVAMAASEGIHVDQVGYLEDYSKVAMISLKGDSKDFSLVDTATGKTVYQGKLTDKAYDDMSGEYVARADFSDFKVPGTYKLVAGGEESADFAIGKNVYAVPALQNWRSYTLSRSNTPMNDKLTGLKIVSGHAQDKEAQVYFTDKLNKKGDVVDASGGWYDAGDYGKYTTTAAIASAELMMAYEANPDKFFKGQLFFPEGVQEENMPDALSEVKFELEFMKKMQRSDGSTFHKISGAQWPGFDKSPDTDTQQRYLYSTCTASTAMYGASMAMAGRVYADIDKAFAKDCLKNAEKAWAYLAKEKESVYRVDEGQESGSGPYNDTADATERCWLAAELFRTTGDKKYEKYLMTAQKDVITRKPSFFTWDDTLALAQFSYAKAAKANPEFKAKVQAALISYADDIVDTIGKDGFDCSLKQNEYTWASTKNAVTKGDILLLANQLAPKQAYVEGALSQIHYMFGRNVLNKSFMTGVGENPPEHPHNRIHESTGAYVPGLLIGGPNAVSGGDPDQTEYIAKYNPAPAKCYIDVLMSWSTNEYAIDYCGAGIYALSYFMQPDKNIKADDLKLTRDFPLWDFK</sequence>
<dbReference type="Gene3D" id="1.50.10.10">
    <property type="match status" value="1"/>
</dbReference>
<proteinExistence type="inferred from homology"/>
<dbReference type="RefSeq" id="WP_154407542.1">
    <property type="nucleotide sequence ID" value="NZ_VUNR01000022.1"/>
</dbReference>
<dbReference type="InterPro" id="IPR013783">
    <property type="entry name" value="Ig-like_fold"/>
</dbReference>
<dbReference type="AlphaFoldDB" id="A0A6I2UIG1"/>
<comment type="caution">
    <text evidence="8">The sequence shown here is derived from an EMBL/GenBank/DDBJ whole genome shotgun (WGS) entry which is preliminary data.</text>
</comment>
<dbReference type="PANTHER" id="PTHR22298">
    <property type="entry name" value="ENDO-1,4-BETA-GLUCANASE"/>
    <property type="match status" value="1"/>
</dbReference>
<dbReference type="Proteomes" id="UP000433181">
    <property type="component" value="Unassembled WGS sequence"/>
</dbReference>
<dbReference type="GeneID" id="96779311"/>
<comment type="similarity">
    <text evidence="1">Belongs to the glycosyl hydrolase 9 (cellulase E) family.</text>
</comment>
<gene>
    <name evidence="8" type="ORF">FYJ84_10270</name>
</gene>
<dbReference type="GO" id="GO:0000272">
    <property type="term" value="P:polysaccharide catabolic process"/>
    <property type="evidence" value="ECO:0007669"/>
    <property type="project" value="UniProtKB-KW"/>
</dbReference>
<dbReference type="EMBL" id="VUNR01000022">
    <property type="protein sequence ID" value="MSU09370.1"/>
    <property type="molecule type" value="Genomic_DNA"/>
</dbReference>
<evidence type="ECO:0000259" key="7">
    <source>
        <dbReference type="Pfam" id="PF02927"/>
    </source>
</evidence>
<keyword evidence="3" id="KW-0119">Carbohydrate metabolism</keyword>
<evidence type="ECO:0000313" key="8">
    <source>
        <dbReference type="EMBL" id="MSU09370.1"/>
    </source>
</evidence>
<dbReference type="SUPFAM" id="SSF48208">
    <property type="entry name" value="Six-hairpin glycosidases"/>
    <property type="match status" value="1"/>
</dbReference>
<evidence type="ECO:0000256" key="4">
    <source>
        <dbReference type="ARBA" id="ARBA00023295"/>
    </source>
</evidence>
<keyword evidence="9" id="KW-1185">Reference proteome</keyword>
<dbReference type="InterPro" id="IPR004197">
    <property type="entry name" value="Cellulase_Ig-like"/>
</dbReference>
<keyword evidence="4" id="KW-0326">Glycosidase</keyword>
<dbReference type="InterPro" id="IPR012341">
    <property type="entry name" value="6hp_glycosidase-like_sf"/>
</dbReference>
<accession>A0A6I2UIG1</accession>
<keyword evidence="2" id="KW-0378">Hydrolase</keyword>
<feature type="domain" description="Glycoside hydrolase family 9" evidence="6">
    <location>
        <begin position="134"/>
        <end position="572"/>
    </location>
</feature>
<evidence type="ECO:0000256" key="3">
    <source>
        <dbReference type="ARBA" id="ARBA00023277"/>
    </source>
</evidence>
<feature type="domain" description="Cellulase Ig-like" evidence="7">
    <location>
        <begin position="33"/>
        <end position="114"/>
    </location>
</feature>
<dbReference type="InterPro" id="IPR008928">
    <property type="entry name" value="6-hairpin_glycosidase_sf"/>
</dbReference>
<dbReference type="Pfam" id="PF00759">
    <property type="entry name" value="Glyco_hydro_9"/>
    <property type="match status" value="1"/>
</dbReference>
<dbReference type="GO" id="GO:0008810">
    <property type="term" value="F:cellulase activity"/>
    <property type="evidence" value="ECO:0007669"/>
    <property type="project" value="InterPro"/>
</dbReference>
<dbReference type="Pfam" id="PF02927">
    <property type="entry name" value="CelD_N"/>
    <property type="match status" value="1"/>
</dbReference>
<evidence type="ECO:0000259" key="6">
    <source>
        <dbReference type="Pfam" id="PF00759"/>
    </source>
</evidence>
<dbReference type="Gene3D" id="2.60.40.10">
    <property type="entry name" value="Immunoglobulins"/>
    <property type="match status" value="1"/>
</dbReference>
<organism evidence="8 9">
    <name type="scientific">Anaerovibrio slackiae</name>
    <dbReference type="NCBI Taxonomy" id="2652309"/>
    <lineage>
        <taxon>Bacteria</taxon>
        <taxon>Bacillati</taxon>
        <taxon>Bacillota</taxon>
        <taxon>Negativicutes</taxon>
        <taxon>Selenomonadales</taxon>
        <taxon>Selenomonadaceae</taxon>
        <taxon>Anaerovibrio</taxon>
    </lineage>
</organism>
<dbReference type="InterPro" id="IPR014756">
    <property type="entry name" value="Ig_E-set"/>
</dbReference>
<dbReference type="InterPro" id="IPR001701">
    <property type="entry name" value="Glyco_hydro_9"/>
</dbReference>
<dbReference type="SUPFAM" id="SSF81296">
    <property type="entry name" value="E set domains"/>
    <property type="match status" value="1"/>
</dbReference>
<evidence type="ECO:0000313" key="9">
    <source>
        <dbReference type="Proteomes" id="UP000433181"/>
    </source>
</evidence>